<dbReference type="PANTHER" id="PTHR30136:SF24">
    <property type="entry name" value="HTH-TYPE TRANSCRIPTIONAL REPRESSOR ALLR"/>
    <property type="match status" value="1"/>
</dbReference>
<evidence type="ECO:0000313" key="6">
    <source>
        <dbReference type="EMBL" id="PSR34419.1"/>
    </source>
</evidence>
<accession>A0A2T2XIU0</accession>
<dbReference type="AlphaFoldDB" id="A0A2T2XIU0"/>
<organism evidence="6 7">
    <name type="scientific">Sulfobacillus benefaciens</name>
    <dbReference type="NCBI Taxonomy" id="453960"/>
    <lineage>
        <taxon>Bacteria</taxon>
        <taxon>Bacillati</taxon>
        <taxon>Bacillota</taxon>
        <taxon>Clostridia</taxon>
        <taxon>Eubacteriales</taxon>
        <taxon>Clostridiales Family XVII. Incertae Sedis</taxon>
        <taxon>Sulfobacillus</taxon>
    </lineage>
</organism>
<dbReference type="GO" id="GO:0045892">
    <property type="term" value="P:negative regulation of DNA-templated transcription"/>
    <property type="evidence" value="ECO:0007669"/>
    <property type="project" value="TreeGrafter"/>
</dbReference>
<dbReference type="Pfam" id="PF01614">
    <property type="entry name" value="IclR_C"/>
    <property type="match status" value="1"/>
</dbReference>
<dbReference type="PROSITE" id="PS51078">
    <property type="entry name" value="ICLR_ED"/>
    <property type="match status" value="1"/>
</dbReference>
<dbReference type="SUPFAM" id="SSF55781">
    <property type="entry name" value="GAF domain-like"/>
    <property type="match status" value="1"/>
</dbReference>
<name>A0A2T2XIU0_9FIRM</name>
<sequence length="267" mass="29719">MAARQETPAPSLRALERGLQLLDYLIQVKESRLNRIADETGLPASTAHRLLQALENHGYVISEDHGLYRLGIKGQWFTAVREPIRQVLEELRRQSGETANFAMLVRDEMEYVERAVTDHALSFVVSIGERIPLNCSALGKAILAYRPELLEGMVMERRTPHSIVDPVELHADLDVARHRGFTVDNEEYFEGVYCVAVPVFDGTGAPVGGVSVSGPTVRFAKDQAFALASDLKVAGERISHLLDDTMGTVRTGNRQKRDDVYHGKKEI</sequence>
<reference evidence="6 7" key="1">
    <citation type="journal article" date="2014" name="BMC Genomics">
        <title>Comparison of environmental and isolate Sulfobacillus genomes reveals diverse carbon, sulfur, nitrogen, and hydrogen metabolisms.</title>
        <authorList>
            <person name="Justice N.B."/>
            <person name="Norman A."/>
            <person name="Brown C.T."/>
            <person name="Singh A."/>
            <person name="Thomas B.C."/>
            <person name="Banfield J.F."/>
        </authorList>
    </citation>
    <scope>NUCLEOTIDE SEQUENCE [LARGE SCALE GENOMIC DNA]</scope>
    <source>
        <strain evidence="6">AMDSBA4</strain>
    </source>
</reference>
<dbReference type="InterPro" id="IPR036388">
    <property type="entry name" value="WH-like_DNA-bd_sf"/>
</dbReference>
<dbReference type="PROSITE" id="PS51077">
    <property type="entry name" value="HTH_ICLR"/>
    <property type="match status" value="1"/>
</dbReference>
<evidence type="ECO:0000256" key="2">
    <source>
        <dbReference type="ARBA" id="ARBA00023125"/>
    </source>
</evidence>
<dbReference type="InterPro" id="IPR014757">
    <property type="entry name" value="Tscrpt_reg_IclR_C"/>
</dbReference>
<dbReference type="PANTHER" id="PTHR30136">
    <property type="entry name" value="HELIX-TURN-HELIX TRANSCRIPTIONAL REGULATOR, ICLR FAMILY"/>
    <property type="match status" value="1"/>
</dbReference>
<dbReference type="InterPro" id="IPR029016">
    <property type="entry name" value="GAF-like_dom_sf"/>
</dbReference>
<dbReference type="GO" id="GO:0003700">
    <property type="term" value="F:DNA-binding transcription factor activity"/>
    <property type="evidence" value="ECO:0007669"/>
    <property type="project" value="TreeGrafter"/>
</dbReference>
<feature type="domain" description="HTH iclR-type" evidence="4">
    <location>
        <begin position="12"/>
        <end position="72"/>
    </location>
</feature>
<dbReference type="SMART" id="SM00346">
    <property type="entry name" value="HTH_ICLR"/>
    <property type="match status" value="1"/>
</dbReference>
<feature type="domain" description="IclR-ED" evidence="5">
    <location>
        <begin position="66"/>
        <end position="244"/>
    </location>
</feature>
<dbReference type="SUPFAM" id="SSF46785">
    <property type="entry name" value="Winged helix' DNA-binding domain"/>
    <property type="match status" value="1"/>
</dbReference>
<comment type="caution">
    <text evidence="6">The sequence shown here is derived from an EMBL/GenBank/DDBJ whole genome shotgun (WGS) entry which is preliminary data.</text>
</comment>
<dbReference type="Proteomes" id="UP000242972">
    <property type="component" value="Unassembled WGS sequence"/>
</dbReference>
<evidence type="ECO:0000256" key="1">
    <source>
        <dbReference type="ARBA" id="ARBA00023015"/>
    </source>
</evidence>
<evidence type="ECO:0000259" key="4">
    <source>
        <dbReference type="PROSITE" id="PS51077"/>
    </source>
</evidence>
<dbReference type="InterPro" id="IPR050707">
    <property type="entry name" value="HTH_MetabolicPath_Reg"/>
</dbReference>
<dbReference type="Pfam" id="PF09339">
    <property type="entry name" value="HTH_IclR"/>
    <property type="match status" value="1"/>
</dbReference>
<dbReference type="InterPro" id="IPR036390">
    <property type="entry name" value="WH_DNA-bd_sf"/>
</dbReference>
<dbReference type="Gene3D" id="3.30.450.40">
    <property type="match status" value="1"/>
</dbReference>
<evidence type="ECO:0000259" key="5">
    <source>
        <dbReference type="PROSITE" id="PS51078"/>
    </source>
</evidence>
<keyword evidence="2" id="KW-0238">DNA-binding</keyword>
<keyword evidence="1" id="KW-0805">Transcription regulation</keyword>
<gene>
    <name evidence="6" type="ORF">C7B46_05755</name>
</gene>
<dbReference type="Gene3D" id="1.10.10.10">
    <property type="entry name" value="Winged helix-like DNA-binding domain superfamily/Winged helix DNA-binding domain"/>
    <property type="match status" value="1"/>
</dbReference>
<evidence type="ECO:0000256" key="3">
    <source>
        <dbReference type="ARBA" id="ARBA00023163"/>
    </source>
</evidence>
<dbReference type="GO" id="GO:0003677">
    <property type="term" value="F:DNA binding"/>
    <property type="evidence" value="ECO:0007669"/>
    <property type="project" value="UniProtKB-KW"/>
</dbReference>
<proteinExistence type="predicted"/>
<dbReference type="InterPro" id="IPR005471">
    <property type="entry name" value="Tscrpt_reg_IclR_N"/>
</dbReference>
<evidence type="ECO:0000313" key="7">
    <source>
        <dbReference type="Proteomes" id="UP000242972"/>
    </source>
</evidence>
<keyword evidence="3" id="KW-0804">Transcription</keyword>
<dbReference type="EMBL" id="PXYW01000009">
    <property type="protein sequence ID" value="PSR34419.1"/>
    <property type="molecule type" value="Genomic_DNA"/>
</dbReference>
<evidence type="ECO:0008006" key="8">
    <source>
        <dbReference type="Google" id="ProtNLM"/>
    </source>
</evidence>
<protein>
    <recommendedName>
        <fullName evidence="8">IclR family transcriptional regulator</fullName>
    </recommendedName>
</protein>